<dbReference type="RefSeq" id="XP_056580280.1">
    <property type="nucleotide sequence ID" value="XM_056724030.1"/>
</dbReference>
<accession>A0A9W9SB49</accession>
<reference evidence="2" key="1">
    <citation type="submission" date="2022-12" db="EMBL/GenBank/DDBJ databases">
        <authorList>
            <person name="Petersen C."/>
        </authorList>
    </citation>
    <scope>NUCLEOTIDE SEQUENCE</scope>
    <source>
        <strain evidence="2">IBT 3081</strain>
    </source>
</reference>
<feature type="compositionally biased region" description="Polar residues" evidence="1">
    <location>
        <begin position="61"/>
        <end position="70"/>
    </location>
</feature>
<gene>
    <name evidence="2" type="ORF">N7517_006300</name>
</gene>
<comment type="caution">
    <text evidence="2">The sequence shown here is derived from an EMBL/GenBank/DDBJ whole genome shotgun (WGS) entry which is preliminary data.</text>
</comment>
<evidence type="ECO:0000313" key="3">
    <source>
        <dbReference type="Proteomes" id="UP001147752"/>
    </source>
</evidence>
<evidence type="ECO:0000313" key="2">
    <source>
        <dbReference type="EMBL" id="KAJ5374294.1"/>
    </source>
</evidence>
<name>A0A9W9SB49_9EURO</name>
<feature type="region of interest" description="Disordered" evidence="1">
    <location>
        <begin position="61"/>
        <end position="87"/>
    </location>
</feature>
<reference evidence="2" key="2">
    <citation type="journal article" date="2023" name="IMA Fungus">
        <title>Comparative genomic study of the Penicillium genus elucidates a diverse pangenome and 15 lateral gene transfer events.</title>
        <authorList>
            <person name="Petersen C."/>
            <person name="Sorensen T."/>
            <person name="Nielsen M.R."/>
            <person name="Sondergaard T.E."/>
            <person name="Sorensen J.L."/>
            <person name="Fitzpatrick D.A."/>
            <person name="Frisvad J.C."/>
            <person name="Nielsen K.L."/>
        </authorList>
    </citation>
    <scope>NUCLEOTIDE SEQUENCE</scope>
    <source>
        <strain evidence="2">IBT 3081</strain>
    </source>
</reference>
<evidence type="ECO:0000256" key="1">
    <source>
        <dbReference type="SAM" id="MobiDB-lite"/>
    </source>
</evidence>
<sequence>MAKLPSFKTIPGRYSSGGIKCRRQLTLIDHSAAREAGIIVHGSSTAMKEYASGSLTNRIQAHQSRNAQSTRRGKPRPLRSDDSFDGFSSNPMRFMGIIRAPVLDTTTGAPEWGFHCIACKPYHYSRPLHWRRKFTKESYRNHIEECGEIIDGQHKPQRIDESI</sequence>
<proteinExistence type="predicted"/>
<dbReference type="Proteomes" id="UP001147752">
    <property type="component" value="Unassembled WGS sequence"/>
</dbReference>
<organism evidence="2 3">
    <name type="scientific">Penicillium concentricum</name>
    <dbReference type="NCBI Taxonomy" id="293559"/>
    <lineage>
        <taxon>Eukaryota</taxon>
        <taxon>Fungi</taxon>
        <taxon>Dikarya</taxon>
        <taxon>Ascomycota</taxon>
        <taxon>Pezizomycotina</taxon>
        <taxon>Eurotiomycetes</taxon>
        <taxon>Eurotiomycetidae</taxon>
        <taxon>Eurotiales</taxon>
        <taxon>Aspergillaceae</taxon>
        <taxon>Penicillium</taxon>
    </lineage>
</organism>
<keyword evidence="3" id="KW-1185">Reference proteome</keyword>
<protein>
    <submittedName>
        <fullName evidence="2">Uncharacterized protein</fullName>
    </submittedName>
</protein>
<dbReference type="OrthoDB" id="2687876at2759"/>
<dbReference type="GeneID" id="81463213"/>
<dbReference type="EMBL" id="JAPZBT010000002">
    <property type="protein sequence ID" value="KAJ5374294.1"/>
    <property type="molecule type" value="Genomic_DNA"/>
</dbReference>
<dbReference type="AlphaFoldDB" id="A0A9W9SB49"/>